<evidence type="ECO:0000313" key="3">
    <source>
        <dbReference type="Proteomes" id="UP000257200"/>
    </source>
</evidence>
<dbReference type="InParanoid" id="A0A3Q1EUA8"/>
<dbReference type="PROSITE" id="PS51154">
    <property type="entry name" value="MACRO"/>
    <property type="match status" value="1"/>
</dbReference>
<dbReference type="CDD" id="cd02907">
    <property type="entry name" value="Macro_Af1521_BAL-like"/>
    <property type="match status" value="1"/>
</dbReference>
<evidence type="ECO:0000313" key="2">
    <source>
        <dbReference type="Ensembl" id="ENSAPOP00000007287.1"/>
    </source>
</evidence>
<organism evidence="2 3">
    <name type="scientific">Acanthochromis polyacanthus</name>
    <name type="common">spiny chromis</name>
    <dbReference type="NCBI Taxonomy" id="80966"/>
    <lineage>
        <taxon>Eukaryota</taxon>
        <taxon>Metazoa</taxon>
        <taxon>Chordata</taxon>
        <taxon>Craniata</taxon>
        <taxon>Vertebrata</taxon>
        <taxon>Euteleostomi</taxon>
        <taxon>Actinopterygii</taxon>
        <taxon>Neopterygii</taxon>
        <taxon>Teleostei</taxon>
        <taxon>Neoteleostei</taxon>
        <taxon>Acanthomorphata</taxon>
        <taxon>Ovalentaria</taxon>
        <taxon>Pomacentridae</taxon>
        <taxon>Acanthochromis</taxon>
    </lineage>
</organism>
<dbReference type="InterPro" id="IPR043472">
    <property type="entry name" value="Macro_dom-like"/>
</dbReference>
<dbReference type="GeneTree" id="ENSGT00940000158837"/>
<dbReference type="SUPFAM" id="SSF52949">
    <property type="entry name" value="Macro domain-like"/>
    <property type="match status" value="1"/>
</dbReference>
<evidence type="ECO:0000259" key="1">
    <source>
        <dbReference type="PROSITE" id="PS51154"/>
    </source>
</evidence>
<sequence length="220" mass="24274">IFLFVELQKVDRRHIKITKLIQAQTRLSVNFINNIQVSVWRADLTNFAVDAVVNAANGLLQHSGGLAAALCKAGGPKIQEESNDYVKKFGPLKTGEATITTAGGLPWKKVIHAVGPNLKQKTTQKTINTAKVQLQKVIQSVLTAAENHKFQSLTIPAISSGIFNFPLRPCCEAILYRGYNFFFLPCHERGSVNMKILKAFYFEMGHQLDPKLSGGLPVEV</sequence>
<dbReference type="Pfam" id="PF01661">
    <property type="entry name" value="Macro"/>
    <property type="match status" value="1"/>
</dbReference>
<feature type="domain" description="Macro" evidence="1">
    <location>
        <begin position="24"/>
        <end position="220"/>
    </location>
</feature>
<dbReference type="STRING" id="80966.ENSAPOP00000007287"/>
<keyword evidence="3" id="KW-1185">Reference proteome</keyword>
<dbReference type="AlphaFoldDB" id="A0A3Q1EUA8"/>
<dbReference type="Ensembl" id="ENSAPOT00000005201.1">
    <property type="protein sequence ID" value="ENSAPOP00000007287.1"/>
    <property type="gene ID" value="ENSAPOG00000009228.1"/>
</dbReference>
<dbReference type="Gene3D" id="3.40.220.10">
    <property type="entry name" value="Leucine Aminopeptidase, subunit E, domain 1"/>
    <property type="match status" value="1"/>
</dbReference>
<reference evidence="2" key="2">
    <citation type="submission" date="2025-09" db="UniProtKB">
        <authorList>
            <consortium name="Ensembl"/>
        </authorList>
    </citation>
    <scope>IDENTIFICATION</scope>
</reference>
<reference evidence="2" key="1">
    <citation type="submission" date="2025-08" db="UniProtKB">
        <authorList>
            <consortium name="Ensembl"/>
        </authorList>
    </citation>
    <scope>IDENTIFICATION</scope>
</reference>
<name>A0A3Q1EUA8_9TELE</name>
<dbReference type="PANTHER" id="PTHR11106">
    <property type="entry name" value="GANGLIOSIDE INDUCED DIFFERENTIATION ASSOCIATED PROTEIN 2-RELATED"/>
    <property type="match status" value="1"/>
</dbReference>
<dbReference type="SMART" id="SM00506">
    <property type="entry name" value="A1pp"/>
    <property type="match status" value="1"/>
</dbReference>
<dbReference type="InterPro" id="IPR002589">
    <property type="entry name" value="Macro_dom"/>
</dbReference>
<dbReference type="PANTHER" id="PTHR11106:SF111">
    <property type="entry name" value="MACRO DOMAIN-CONTAINING PROTEIN"/>
    <property type="match status" value="1"/>
</dbReference>
<dbReference type="Proteomes" id="UP000257200">
    <property type="component" value="Unplaced"/>
</dbReference>
<accession>A0A3Q1EUA8</accession>
<proteinExistence type="predicted"/>
<protein>
    <recommendedName>
        <fullName evidence="1">Macro domain-containing protein</fullName>
    </recommendedName>
</protein>